<evidence type="ECO:0000256" key="1">
    <source>
        <dbReference type="SAM" id="MobiDB-lite"/>
    </source>
</evidence>
<dbReference type="EMBL" id="CP036298">
    <property type="protein sequence ID" value="QDV22750.1"/>
    <property type="molecule type" value="Genomic_DNA"/>
</dbReference>
<sequence length="50" mass="5125">MSPIDDNGSYQLCAPIRGKPGGSPVEARRKPGGSRVEAGVEAEAVINACL</sequence>
<organism evidence="2 3">
    <name type="scientific">Aureliella helgolandensis</name>
    <dbReference type="NCBI Taxonomy" id="2527968"/>
    <lineage>
        <taxon>Bacteria</taxon>
        <taxon>Pseudomonadati</taxon>
        <taxon>Planctomycetota</taxon>
        <taxon>Planctomycetia</taxon>
        <taxon>Pirellulales</taxon>
        <taxon>Pirellulaceae</taxon>
        <taxon>Aureliella</taxon>
    </lineage>
</organism>
<protein>
    <submittedName>
        <fullName evidence="2">Uncharacterized protein</fullName>
    </submittedName>
</protein>
<dbReference type="Proteomes" id="UP000318017">
    <property type="component" value="Chromosome"/>
</dbReference>
<dbReference type="KEGG" id="ahel:Q31a_10360"/>
<reference evidence="2 3" key="1">
    <citation type="submission" date="2019-02" db="EMBL/GenBank/DDBJ databases">
        <title>Deep-cultivation of Planctomycetes and their phenomic and genomic characterization uncovers novel biology.</title>
        <authorList>
            <person name="Wiegand S."/>
            <person name="Jogler M."/>
            <person name="Boedeker C."/>
            <person name="Pinto D."/>
            <person name="Vollmers J."/>
            <person name="Rivas-Marin E."/>
            <person name="Kohn T."/>
            <person name="Peeters S.H."/>
            <person name="Heuer A."/>
            <person name="Rast P."/>
            <person name="Oberbeckmann S."/>
            <person name="Bunk B."/>
            <person name="Jeske O."/>
            <person name="Meyerdierks A."/>
            <person name="Storesund J.E."/>
            <person name="Kallscheuer N."/>
            <person name="Luecker S."/>
            <person name="Lage O.M."/>
            <person name="Pohl T."/>
            <person name="Merkel B.J."/>
            <person name="Hornburger P."/>
            <person name="Mueller R.-W."/>
            <person name="Bruemmer F."/>
            <person name="Labrenz M."/>
            <person name="Spormann A.M."/>
            <person name="Op den Camp H."/>
            <person name="Overmann J."/>
            <person name="Amann R."/>
            <person name="Jetten M.S.M."/>
            <person name="Mascher T."/>
            <person name="Medema M.H."/>
            <person name="Devos D.P."/>
            <person name="Kaster A.-K."/>
            <person name="Ovreas L."/>
            <person name="Rohde M."/>
            <person name="Galperin M.Y."/>
            <person name="Jogler C."/>
        </authorList>
    </citation>
    <scope>NUCLEOTIDE SEQUENCE [LARGE SCALE GENOMIC DNA]</scope>
    <source>
        <strain evidence="2 3">Q31a</strain>
    </source>
</reference>
<dbReference type="AlphaFoldDB" id="A0A518G2G4"/>
<evidence type="ECO:0000313" key="3">
    <source>
        <dbReference type="Proteomes" id="UP000318017"/>
    </source>
</evidence>
<name>A0A518G2G4_9BACT</name>
<accession>A0A518G2G4</accession>
<evidence type="ECO:0000313" key="2">
    <source>
        <dbReference type="EMBL" id="QDV22750.1"/>
    </source>
</evidence>
<keyword evidence="3" id="KW-1185">Reference proteome</keyword>
<feature type="region of interest" description="Disordered" evidence="1">
    <location>
        <begin position="1"/>
        <end position="35"/>
    </location>
</feature>
<proteinExistence type="predicted"/>
<gene>
    <name evidence="2" type="ORF">Q31a_10360</name>
</gene>